<comment type="caution">
    <text evidence="1">The sequence shown here is derived from an EMBL/GenBank/DDBJ whole genome shotgun (WGS) entry which is preliminary data.</text>
</comment>
<protein>
    <recommendedName>
        <fullName evidence="3">DNA-binding protein</fullName>
    </recommendedName>
</protein>
<sequence length="74" mass="8313">MRPMISINIPEPYITIEAYCKRFNMAKSTVNDMIADGRLPVRKKHKGMKKGTVFINLAKLTVEALSDCDISLNA</sequence>
<keyword evidence="2" id="KW-1185">Reference proteome</keyword>
<evidence type="ECO:0008006" key="3">
    <source>
        <dbReference type="Google" id="ProtNLM"/>
    </source>
</evidence>
<dbReference type="STRING" id="500637.PROVRUST_05391"/>
<dbReference type="RefSeq" id="WP_006813458.1">
    <property type="nucleotide sequence ID" value="NZ_GG703817.1"/>
</dbReference>
<accession>D1NZN7</accession>
<gene>
    <name evidence="1" type="ORF">PROVRUST_05391</name>
</gene>
<name>D1NZN7_9GAMM</name>
<dbReference type="AlphaFoldDB" id="D1NZN7"/>
<dbReference type="eggNOG" id="ENOG5032WKD">
    <property type="taxonomic scope" value="Bacteria"/>
</dbReference>
<dbReference type="EMBL" id="ABXV02000013">
    <property type="protein sequence ID" value="EFB73303.1"/>
    <property type="molecule type" value="Genomic_DNA"/>
</dbReference>
<evidence type="ECO:0000313" key="2">
    <source>
        <dbReference type="Proteomes" id="UP000005512"/>
    </source>
</evidence>
<evidence type="ECO:0000313" key="1">
    <source>
        <dbReference type="EMBL" id="EFB73303.1"/>
    </source>
</evidence>
<dbReference type="HOGENOM" id="CLU_185257_2_1_6"/>
<dbReference type="Proteomes" id="UP000005512">
    <property type="component" value="Unassembled WGS sequence"/>
</dbReference>
<organism evidence="1 2">
    <name type="scientific">Providencia rustigianii DSM 4541</name>
    <dbReference type="NCBI Taxonomy" id="500637"/>
    <lineage>
        <taxon>Bacteria</taxon>
        <taxon>Pseudomonadati</taxon>
        <taxon>Pseudomonadota</taxon>
        <taxon>Gammaproteobacteria</taxon>
        <taxon>Enterobacterales</taxon>
        <taxon>Morganellaceae</taxon>
        <taxon>Providencia</taxon>
    </lineage>
</organism>
<reference evidence="1" key="1">
    <citation type="submission" date="2009-12" db="EMBL/GenBank/DDBJ databases">
        <authorList>
            <person name="Weinstock G."/>
            <person name="Sodergren E."/>
            <person name="Clifton S."/>
            <person name="Fulton L."/>
            <person name="Fulton B."/>
            <person name="Courtney L."/>
            <person name="Fronick C."/>
            <person name="Harrison M."/>
            <person name="Strong C."/>
            <person name="Farmer C."/>
            <person name="Delahaunty K."/>
            <person name="Markovic C."/>
            <person name="Hall O."/>
            <person name="Minx P."/>
            <person name="Tomlinson C."/>
            <person name="Mitreva M."/>
            <person name="Nelson J."/>
            <person name="Hou S."/>
            <person name="Wollam A."/>
            <person name="Pepin K.H."/>
            <person name="Johnson M."/>
            <person name="Bhonagiri V."/>
            <person name="Nash W.E."/>
            <person name="Warren W."/>
            <person name="Chinwalla A."/>
            <person name="Mardis E.R."/>
            <person name="Wilson R.K."/>
        </authorList>
    </citation>
    <scope>NUCLEOTIDE SEQUENCE [LARGE SCALE GENOMIC DNA]</scope>
    <source>
        <strain evidence="1">DSM 4541</strain>
    </source>
</reference>
<proteinExistence type="predicted"/>